<reference evidence="4" key="1">
    <citation type="journal article" date="2019" name="Int. J. Syst. Evol. Microbiol.">
        <title>The Global Catalogue of Microorganisms (GCM) 10K type strain sequencing project: providing services to taxonomists for standard genome sequencing and annotation.</title>
        <authorList>
            <consortium name="The Broad Institute Genomics Platform"/>
            <consortium name="The Broad Institute Genome Sequencing Center for Infectious Disease"/>
            <person name="Wu L."/>
            <person name="Ma J."/>
        </authorList>
    </citation>
    <scope>NUCLEOTIDE SEQUENCE [LARGE SCALE GENOMIC DNA]</scope>
    <source>
        <strain evidence="4">CGMCC 1.12449</strain>
    </source>
</reference>
<feature type="signal peptide" evidence="1">
    <location>
        <begin position="1"/>
        <end position="19"/>
    </location>
</feature>
<evidence type="ECO:0000259" key="2">
    <source>
        <dbReference type="Pfam" id="PF01979"/>
    </source>
</evidence>
<feature type="domain" description="Amidohydrolase-related" evidence="2">
    <location>
        <begin position="77"/>
        <end position="426"/>
    </location>
</feature>
<evidence type="ECO:0000313" key="4">
    <source>
        <dbReference type="Proteomes" id="UP001597215"/>
    </source>
</evidence>
<dbReference type="Gene3D" id="3.20.20.140">
    <property type="entry name" value="Metal-dependent hydrolases"/>
    <property type="match status" value="1"/>
</dbReference>
<dbReference type="SUPFAM" id="SSF51338">
    <property type="entry name" value="Composite domain of metallo-dependent hydrolases"/>
    <property type="match status" value="1"/>
</dbReference>
<dbReference type="RefSeq" id="WP_381511801.1">
    <property type="nucleotide sequence ID" value="NZ_JBHUEL010000003.1"/>
</dbReference>
<protein>
    <submittedName>
        <fullName evidence="3">Amidohydrolase family protein</fullName>
    </submittedName>
</protein>
<dbReference type="EMBL" id="JBHUEL010000003">
    <property type="protein sequence ID" value="MFD1766121.1"/>
    <property type="molecule type" value="Genomic_DNA"/>
</dbReference>
<dbReference type="InterPro" id="IPR011059">
    <property type="entry name" value="Metal-dep_hydrolase_composite"/>
</dbReference>
<gene>
    <name evidence="3" type="ORF">ACFSAG_04600</name>
</gene>
<feature type="chain" id="PRO_5046912397" evidence="1">
    <location>
        <begin position="20"/>
        <end position="428"/>
    </location>
</feature>
<dbReference type="InterPro" id="IPR051781">
    <property type="entry name" value="Metallo-dep_Hydrolase"/>
</dbReference>
<sequence length="428" mass="45179">MRLAFALALTAAAALPVSAQKPTSVDSYVVAGHIVDVAQGTVLTGHCIAIQADKISAVEPCKPQPENIRTIDWSAYTVLPGLMDLHTHLADAGQDADVALPLKTSPAATALIGAKNARDTLMAGFTTVRDVGTYRGLTDIALRDAINAGRVPGPRMFVAGGYITKPGGGGELNGVIDNDKLPEDMRYGVSVGPVQAAEKATFFIDKGADFLKLIATGAVLAIGTEPGEPELSVEEMKAAVDTAAKRGVYVTAHAHGALGIKNAIAAGVRSIEHASLIDDEALALAKASGTWLVMDIYNGDYIDDIGTKEGWPEEYLRKNRETTDVQREGFAKAVKMGVKIAYGTDSGVYPHGVNGRQFKYMVRYGMTPMQAIQSATIRAAELLGKEAELGSIAPRRYADLVAVKADPLADISALEVVDHVMKGGEIIR</sequence>
<evidence type="ECO:0000313" key="3">
    <source>
        <dbReference type="EMBL" id="MFD1766121.1"/>
    </source>
</evidence>
<name>A0ABW4MDB1_9SPHN</name>
<dbReference type="InterPro" id="IPR032466">
    <property type="entry name" value="Metal_Hydrolase"/>
</dbReference>
<dbReference type="Pfam" id="PF01979">
    <property type="entry name" value="Amidohydro_1"/>
    <property type="match status" value="1"/>
</dbReference>
<dbReference type="SUPFAM" id="SSF51556">
    <property type="entry name" value="Metallo-dependent hydrolases"/>
    <property type="match status" value="1"/>
</dbReference>
<dbReference type="Gene3D" id="2.30.40.10">
    <property type="entry name" value="Urease, subunit C, domain 1"/>
    <property type="match status" value="1"/>
</dbReference>
<organism evidence="3 4">
    <name type="scientific">Sphingorhabdus buctiana</name>
    <dbReference type="NCBI Taxonomy" id="1508805"/>
    <lineage>
        <taxon>Bacteria</taxon>
        <taxon>Pseudomonadati</taxon>
        <taxon>Pseudomonadota</taxon>
        <taxon>Alphaproteobacteria</taxon>
        <taxon>Sphingomonadales</taxon>
        <taxon>Sphingomonadaceae</taxon>
        <taxon>Sphingorhabdus</taxon>
    </lineage>
</organism>
<evidence type="ECO:0000256" key="1">
    <source>
        <dbReference type="SAM" id="SignalP"/>
    </source>
</evidence>
<keyword evidence="4" id="KW-1185">Reference proteome</keyword>
<accession>A0ABW4MDB1</accession>
<dbReference type="CDD" id="cd01299">
    <property type="entry name" value="Met_dep_hydrolase_A"/>
    <property type="match status" value="1"/>
</dbReference>
<dbReference type="PANTHER" id="PTHR43135">
    <property type="entry name" value="ALPHA-D-RIBOSE 1-METHYLPHOSPHONATE 5-TRIPHOSPHATE DIPHOSPHATASE"/>
    <property type="match status" value="1"/>
</dbReference>
<comment type="caution">
    <text evidence="3">The sequence shown here is derived from an EMBL/GenBank/DDBJ whole genome shotgun (WGS) entry which is preliminary data.</text>
</comment>
<keyword evidence="1" id="KW-0732">Signal</keyword>
<dbReference type="InterPro" id="IPR006680">
    <property type="entry name" value="Amidohydro-rel"/>
</dbReference>
<dbReference type="Proteomes" id="UP001597215">
    <property type="component" value="Unassembled WGS sequence"/>
</dbReference>
<dbReference type="InterPro" id="IPR057744">
    <property type="entry name" value="OTAase-like"/>
</dbReference>
<dbReference type="PANTHER" id="PTHR43135:SF3">
    <property type="entry name" value="ALPHA-D-RIBOSE 1-METHYLPHOSPHONATE 5-TRIPHOSPHATE DIPHOSPHATASE"/>
    <property type="match status" value="1"/>
</dbReference>
<proteinExistence type="predicted"/>